<evidence type="ECO:0000256" key="10">
    <source>
        <dbReference type="RuleBase" id="RU362097"/>
    </source>
</evidence>
<dbReference type="EMBL" id="CCSB01000004">
    <property type="protein sequence ID" value="CDZ78913.1"/>
    <property type="molecule type" value="Genomic_DNA"/>
</dbReference>
<accession>A0A078L4U6</accession>
<keyword evidence="11" id="KW-0175">Coiled coil</keyword>
<dbReference type="Gene3D" id="1.20.1600.10">
    <property type="entry name" value="Outer membrane efflux proteins (OEP)"/>
    <property type="match status" value="1"/>
</dbReference>
<evidence type="ECO:0000256" key="2">
    <source>
        <dbReference type="ARBA" id="ARBA00007613"/>
    </source>
</evidence>
<name>A0A078L4U6_9GAMM</name>
<organism evidence="13 14">
    <name type="scientific">Legionella massiliensis</name>
    <dbReference type="NCBI Taxonomy" id="1034943"/>
    <lineage>
        <taxon>Bacteria</taxon>
        <taxon>Pseudomonadati</taxon>
        <taxon>Pseudomonadota</taxon>
        <taxon>Gammaproteobacteria</taxon>
        <taxon>Legionellales</taxon>
        <taxon>Legionellaceae</taxon>
        <taxon>Legionella</taxon>
    </lineage>
</organism>
<feature type="coiled-coil region" evidence="11">
    <location>
        <begin position="361"/>
        <end position="388"/>
    </location>
</feature>
<evidence type="ECO:0000313" key="14">
    <source>
        <dbReference type="Proteomes" id="UP000044071"/>
    </source>
</evidence>
<evidence type="ECO:0000256" key="4">
    <source>
        <dbReference type="ARBA" id="ARBA00022692"/>
    </source>
</evidence>
<feature type="transmembrane region" description="Helical" evidence="12">
    <location>
        <begin position="12"/>
        <end position="29"/>
    </location>
</feature>
<evidence type="ECO:0000256" key="1">
    <source>
        <dbReference type="ARBA" id="ARBA00004370"/>
    </source>
</evidence>
<gene>
    <name evidence="13" type="primary">mdtP_2</name>
    <name evidence="13" type="ORF">BN59_03228</name>
</gene>
<evidence type="ECO:0000256" key="3">
    <source>
        <dbReference type="ARBA" id="ARBA00022452"/>
    </source>
</evidence>
<evidence type="ECO:0000256" key="12">
    <source>
        <dbReference type="SAM" id="Phobius"/>
    </source>
</evidence>
<keyword evidence="3 10" id="KW-1134">Transmembrane beta strand</keyword>
<keyword evidence="8 10" id="KW-0449">Lipoprotein</keyword>
<dbReference type="SUPFAM" id="SSF56954">
    <property type="entry name" value="Outer membrane efflux proteins (OEP)"/>
    <property type="match status" value="1"/>
</dbReference>
<dbReference type="Pfam" id="PF02321">
    <property type="entry name" value="OEP"/>
    <property type="match status" value="2"/>
</dbReference>
<dbReference type="RefSeq" id="WP_044012089.1">
    <property type="nucleotide sequence ID" value="NZ_CCVW01000004.1"/>
</dbReference>
<dbReference type="AlphaFoldDB" id="A0A078L4U6"/>
<dbReference type="Gene3D" id="2.20.200.10">
    <property type="entry name" value="Outer membrane efflux proteins (OEP)"/>
    <property type="match status" value="1"/>
</dbReference>
<comment type="similarity">
    <text evidence="2 10">Belongs to the outer membrane factor (OMF) (TC 1.B.17) family.</text>
</comment>
<evidence type="ECO:0000256" key="6">
    <source>
        <dbReference type="ARBA" id="ARBA00023136"/>
    </source>
</evidence>
<protein>
    <submittedName>
        <fullName evidence="13">Multidrug resistance outer membrane protein MdtP</fullName>
    </submittedName>
</protein>
<evidence type="ECO:0000313" key="13">
    <source>
        <dbReference type="EMBL" id="CDZ78913.1"/>
    </source>
</evidence>
<evidence type="ECO:0000256" key="5">
    <source>
        <dbReference type="ARBA" id="ARBA00022729"/>
    </source>
</evidence>
<evidence type="ECO:0000256" key="9">
    <source>
        <dbReference type="ARBA" id="ARBA00037313"/>
    </source>
</evidence>
<dbReference type="eggNOG" id="COG1538">
    <property type="taxonomic scope" value="Bacteria"/>
</dbReference>
<dbReference type="PANTHER" id="PTHR30203:SF20">
    <property type="entry name" value="MULTIDRUG RESISTANCE OUTER MEMBRANE PROTEIN MDTP-RELATED"/>
    <property type="match status" value="1"/>
</dbReference>
<dbReference type="STRING" id="1034943.BN59_03228"/>
<dbReference type="GO" id="GO:0015562">
    <property type="term" value="F:efflux transmembrane transporter activity"/>
    <property type="evidence" value="ECO:0007669"/>
    <property type="project" value="InterPro"/>
</dbReference>
<keyword evidence="6 10" id="KW-0472">Membrane</keyword>
<comment type="subcellular location">
    <subcellularLocation>
        <location evidence="10">Cell outer membrane</location>
        <topology evidence="10">Lipid-anchor</topology>
    </subcellularLocation>
    <subcellularLocation>
        <location evidence="1">Membrane</location>
    </subcellularLocation>
</comment>
<sequence length="482" mass="53123">MIFWNNIQRYSCFVICFITLSGCVNYIGIHSNKKIASPKQFQTAKSLPKQNGHWPNSDWAKQFADPQLVVLINEALANNPSLQAAQARIDQARALVQAQRASLFPHLDAQGSVTRTRLSSKGFLPPPLNNAIFTQTGFLTDLRYTLDIWGKNLSSLRQAISEANASEAANQEARLAIATSVASTYNELAYYYDLSDVLKRTVSQRGALDKITGVRLRTGLDTKVQLYQSRNTTATARTQLANVEGQILLTKQQLGTLLGAGPDRGLSIRRPRLGLVQTPALPANLPLNLLGRRPDIVGARWRVEAACQGISHAKALFYPNIDLLAGVGYLSLHLAELTTRANAEFVGPAIRLPLFDGGALRAQLRNQYAQYEEAVANYNDTLNNALSDVATQLTNIKSIDRQLGVEREALDSARHAYDLARYQYRVGLASQLVVLNAETSYLSEQQTRLNLILDRRNRQVALIYALGGGFNSCCTPPVKDSK</sequence>
<dbReference type="NCBIfam" id="TIGR01845">
    <property type="entry name" value="outer_NodT"/>
    <property type="match status" value="1"/>
</dbReference>
<comment type="function">
    <text evidence="9">Could be involved in resistance to puromycin, acriflavine and tetraphenylarsonium chloride.</text>
</comment>
<evidence type="ECO:0000256" key="11">
    <source>
        <dbReference type="SAM" id="Coils"/>
    </source>
</evidence>
<dbReference type="PANTHER" id="PTHR30203">
    <property type="entry name" value="OUTER MEMBRANE CATION EFFLUX PROTEIN"/>
    <property type="match status" value="1"/>
</dbReference>
<keyword evidence="14" id="KW-1185">Reference proteome</keyword>
<evidence type="ECO:0000256" key="7">
    <source>
        <dbReference type="ARBA" id="ARBA00023139"/>
    </source>
</evidence>
<evidence type="ECO:0000256" key="8">
    <source>
        <dbReference type="ARBA" id="ARBA00023288"/>
    </source>
</evidence>
<dbReference type="GO" id="GO:0009279">
    <property type="term" value="C:cell outer membrane"/>
    <property type="evidence" value="ECO:0007669"/>
    <property type="project" value="UniProtKB-SubCell"/>
</dbReference>
<proteinExistence type="inferred from homology"/>
<dbReference type="InterPro" id="IPR010131">
    <property type="entry name" value="MdtP/NodT-like"/>
</dbReference>
<dbReference type="Proteomes" id="UP000044071">
    <property type="component" value="Unassembled WGS sequence"/>
</dbReference>
<keyword evidence="7 10" id="KW-0564">Palmitate</keyword>
<keyword evidence="4 10" id="KW-0812">Transmembrane</keyword>
<keyword evidence="5" id="KW-0732">Signal</keyword>
<reference evidence="13 14" key="1">
    <citation type="submission" date="2014-06" db="EMBL/GenBank/DDBJ databases">
        <authorList>
            <person name="Urmite Genomes Urmite Genomes"/>
        </authorList>
    </citation>
    <scope>NUCLEOTIDE SEQUENCE [LARGE SCALE GENOMIC DNA]</scope>
</reference>
<dbReference type="InterPro" id="IPR003423">
    <property type="entry name" value="OMP_efflux"/>
</dbReference>
<keyword evidence="12" id="KW-1133">Transmembrane helix</keyword>